<evidence type="ECO:0000313" key="3">
    <source>
        <dbReference type="Proteomes" id="UP000323258"/>
    </source>
</evidence>
<evidence type="ECO:0000256" key="1">
    <source>
        <dbReference type="SAM" id="SignalP"/>
    </source>
</evidence>
<comment type="caution">
    <text evidence="2">The sequence shown here is derived from an EMBL/GenBank/DDBJ whole genome shotgun (WGS) entry which is preliminary data.</text>
</comment>
<evidence type="ECO:0000313" key="2">
    <source>
        <dbReference type="EMBL" id="TYR34536.1"/>
    </source>
</evidence>
<feature type="signal peptide" evidence="1">
    <location>
        <begin position="1"/>
        <end position="25"/>
    </location>
</feature>
<proteinExistence type="predicted"/>
<gene>
    <name evidence="2" type="ORF">FY036_04040</name>
</gene>
<keyword evidence="1" id="KW-0732">Signal</keyword>
<protein>
    <submittedName>
        <fullName evidence="2">Uncharacterized protein</fullName>
    </submittedName>
</protein>
<feature type="chain" id="PRO_5022982023" evidence="1">
    <location>
        <begin position="26"/>
        <end position="126"/>
    </location>
</feature>
<reference evidence="2 3" key="2">
    <citation type="submission" date="2019-09" db="EMBL/GenBank/DDBJ databases">
        <title>Mesorhizobium sp. MaA-C15 isolated from Microcystis aeruginosa.</title>
        <authorList>
            <person name="Jeong S.E."/>
            <person name="Jin H.M."/>
            <person name="Jeon C.O."/>
        </authorList>
    </citation>
    <scope>NUCLEOTIDE SEQUENCE [LARGE SCALE GENOMIC DNA]</scope>
    <source>
        <strain evidence="2 3">MaA-C15</strain>
    </source>
</reference>
<dbReference type="OrthoDB" id="9810895at2"/>
<reference evidence="2 3" key="1">
    <citation type="submission" date="2019-08" db="EMBL/GenBank/DDBJ databases">
        <authorList>
            <person name="Seo Y.L."/>
        </authorList>
    </citation>
    <scope>NUCLEOTIDE SEQUENCE [LARGE SCALE GENOMIC DNA]</scope>
    <source>
        <strain evidence="2 3">MaA-C15</strain>
    </source>
</reference>
<dbReference type="EMBL" id="VSZS01000055">
    <property type="protein sequence ID" value="TYR34536.1"/>
    <property type="molecule type" value="Genomic_DNA"/>
</dbReference>
<sequence length="126" mass="12960">MARVPFITPLLTAAAIVAASPLASATSPELLTQPLPAQELETPAMGVNMLGMAMCGERHEVVAELSQQYNETPMAVGQVDGNAVVEILVSETGSWTILATGTDGKSCIVSAGEGFESTTLVRGVDA</sequence>
<dbReference type="AlphaFoldDB" id="A0A5D4H0Z1"/>
<dbReference type="Proteomes" id="UP000323258">
    <property type="component" value="Unassembled WGS sequence"/>
</dbReference>
<dbReference type="RefSeq" id="WP_148913428.1">
    <property type="nucleotide sequence ID" value="NZ_VSZS01000055.1"/>
</dbReference>
<name>A0A5D4H0Z1_9HYPH</name>
<accession>A0A5D4H0Z1</accession>
<organism evidence="2 3">
    <name type="scientific">Neoaquamicrobium microcysteis</name>
    <dbReference type="NCBI Taxonomy" id="2682781"/>
    <lineage>
        <taxon>Bacteria</taxon>
        <taxon>Pseudomonadati</taxon>
        <taxon>Pseudomonadota</taxon>
        <taxon>Alphaproteobacteria</taxon>
        <taxon>Hyphomicrobiales</taxon>
        <taxon>Phyllobacteriaceae</taxon>
        <taxon>Neoaquamicrobium</taxon>
    </lineage>
</organism>
<keyword evidence="3" id="KW-1185">Reference proteome</keyword>